<gene>
    <name evidence="2" type="ORF">Dsin_017441</name>
</gene>
<dbReference type="EMBL" id="JANJYJ010000005">
    <property type="protein sequence ID" value="KAK3212735.1"/>
    <property type="molecule type" value="Genomic_DNA"/>
</dbReference>
<sequence>MVSSMEAVDMDRRVSGKKNVFPANDEEADESGGSSTEEVESPKSVARIARKKVVEQFMHNQILRVKEEEMMFYTEETPETDRYPKRHVDVVVFSRQILPCSPLSGKTESSVRTSLH</sequence>
<keyword evidence="3" id="KW-1185">Reference proteome</keyword>
<accession>A0AAE0E6X1</accession>
<proteinExistence type="predicted"/>
<dbReference type="AlphaFoldDB" id="A0AAE0E6X1"/>
<evidence type="ECO:0000313" key="2">
    <source>
        <dbReference type="EMBL" id="KAK3212735.1"/>
    </source>
</evidence>
<evidence type="ECO:0000256" key="1">
    <source>
        <dbReference type="SAM" id="MobiDB-lite"/>
    </source>
</evidence>
<organism evidence="2 3">
    <name type="scientific">Dipteronia sinensis</name>
    <dbReference type="NCBI Taxonomy" id="43782"/>
    <lineage>
        <taxon>Eukaryota</taxon>
        <taxon>Viridiplantae</taxon>
        <taxon>Streptophyta</taxon>
        <taxon>Embryophyta</taxon>
        <taxon>Tracheophyta</taxon>
        <taxon>Spermatophyta</taxon>
        <taxon>Magnoliopsida</taxon>
        <taxon>eudicotyledons</taxon>
        <taxon>Gunneridae</taxon>
        <taxon>Pentapetalae</taxon>
        <taxon>rosids</taxon>
        <taxon>malvids</taxon>
        <taxon>Sapindales</taxon>
        <taxon>Sapindaceae</taxon>
        <taxon>Hippocastanoideae</taxon>
        <taxon>Acereae</taxon>
        <taxon>Dipteronia</taxon>
    </lineage>
</organism>
<feature type="region of interest" description="Disordered" evidence="1">
    <location>
        <begin position="1"/>
        <end position="44"/>
    </location>
</feature>
<dbReference type="Proteomes" id="UP001281410">
    <property type="component" value="Unassembled WGS sequence"/>
</dbReference>
<protein>
    <submittedName>
        <fullName evidence="2">Uncharacterized protein</fullName>
    </submittedName>
</protein>
<comment type="caution">
    <text evidence="2">The sequence shown here is derived from an EMBL/GenBank/DDBJ whole genome shotgun (WGS) entry which is preliminary data.</text>
</comment>
<name>A0AAE0E6X1_9ROSI</name>
<reference evidence="2" key="1">
    <citation type="journal article" date="2023" name="Plant J.">
        <title>Genome sequences and population genomics provide insights into the demographic history, inbreeding, and mutation load of two 'living fossil' tree species of Dipteronia.</title>
        <authorList>
            <person name="Feng Y."/>
            <person name="Comes H.P."/>
            <person name="Chen J."/>
            <person name="Zhu S."/>
            <person name="Lu R."/>
            <person name="Zhang X."/>
            <person name="Li P."/>
            <person name="Qiu J."/>
            <person name="Olsen K.M."/>
            <person name="Qiu Y."/>
        </authorList>
    </citation>
    <scope>NUCLEOTIDE SEQUENCE</scope>
    <source>
        <strain evidence="2">NBL</strain>
    </source>
</reference>
<evidence type="ECO:0000313" key="3">
    <source>
        <dbReference type="Proteomes" id="UP001281410"/>
    </source>
</evidence>